<keyword evidence="6" id="KW-1185">Reference proteome</keyword>
<dbReference type="InterPro" id="IPR017871">
    <property type="entry name" value="ABC_transporter-like_CS"/>
</dbReference>
<gene>
    <name evidence="5" type="ORF">ADK38_00185</name>
</gene>
<evidence type="ECO:0000313" key="6">
    <source>
        <dbReference type="Proteomes" id="UP000037020"/>
    </source>
</evidence>
<dbReference type="PROSITE" id="PS50893">
    <property type="entry name" value="ABC_TRANSPORTER_2"/>
    <property type="match status" value="2"/>
</dbReference>
<evidence type="ECO:0000259" key="4">
    <source>
        <dbReference type="PROSITE" id="PS50893"/>
    </source>
</evidence>
<dbReference type="GO" id="GO:0005524">
    <property type="term" value="F:ATP binding"/>
    <property type="evidence" value="ECO:0007669"/>
    <property type="project" value="UniProtKB-KW"/>
</dbReference>
<dbReference type="InterPro" id="IPR027417">
    <property type="entry name" value="P-loop_NTPase"/>
</dbReference>
<dbReference type="InterPro" id="IPR003439">
    <property type="entry name" value="ABC_transporter-like_ATP-bd"/>
</dbReference>
<dbReference type="CDD" id="cd03221">
    <property type="entry name" value="ABCF_EF-3"/>
    <property type="match status" value="1"/>
</dbReference>
<evidence type="ECO:0000256" key="2">
    <source>
        <dbReference type="ARBA" id="ARBA00022840"/>
    </source>
</evidence>
<keyword evidence="1" id="KW-0547">Nucleotide-binding</keyword>
<accession>A0ABR5JEU5</accession>
<keyword evidence="2 5" id="KW-0067">ATP-binding</keyword>
<name>A0ABR5JEU5_9ACTN</name>
<dbReference type="PANTHER" id="PTHR42855">
    <property type="entry name" value="ABC TRANSPORTER ATP-BINDING SUBUNIT"/>
    <property type="match status" value="1"/>
</dbReference>
<organism evidence="5 6">
    <name type="scientific">Streptomyces varsoviensis</name>
    <dbReference type="NCBI Taxonomy" id="67373"/>
    <lineage>
        <taxon>Bacteria</taxon>
        <taxon>Bacillati</taxon>
        <taxon>Actinomycetota</taxon>
        <taxon>Actinomycetes</taxon>
        <taxon>Kitasatosporales</taxon>
        <taxon>Streptomycetaceae</taxon>
        <taxon>Streptomyces</taxon>
    </lineage>
</organism>
<dbReference type="Proteomes" id="UP000037020">
    <property type="component" value="Unassembled WGS sequence"/>
</dbReference>
<dbReference type="EMBL" id="LGUT01000011">
    <property type="protein sequence ID" value="KOG91984.1"/>
    <property type="molecule type" value="Genomic_DNA"/>
</dbReference>
<protein>
    <submittedName>
        <fullName evidence="5">ABC transporter ATP-binding protein</fullName>
    </submittedName>
</protein>
<dbReference type="PROSITE" id="PS00211">
    <property type="entry name" value="ABC_TRANSPORTER_1"/>
    <property type="match status" value="1"/>
</dbReference>
<feature type="domain" description="ABC transporter" evidence="4">
    <location>
        <begin position="351"/>
        <end position="570"/>
    </location>
</feature>
<feature type="compositionally biased region" description="Basic and acidic residues" evidence="3">
    <location>
        <begin position="302"/>
        <end position="318"/>
    </location>
</feature>
<proteinExistence type="predicted"/>
<evidence type="ECO:0000256" key="1">
    <source>
        <dbReference type="ARBA" id="ARBA00022741"/>
    </source>
</evidence>
<dbReference type="InterPro" id="IPR051309">
    <property type="entry name" value="ABCF_ATPase"/>
</dbReference>
<evidence type="ECO:0000256" key="3">
    <source>
        <dbReference type="SAM" id="MobiDB-lite"/>
    </source>
</evidence>
<feature type="domain" description="ABC transporter" evidence="4">
    <location>
        <begin position="21"/>
        <end position="285"/>
    </location>
</feature>
<dbReference type="Gene3D" id="3.40.50.300">
    <property type="entry name" value="P-loop containing nucleotide triphosphate hydrolases"/>
    <property type="match status" value="2"/>
</dbReference>
<dbReference type="PANTHER" id="PTHR42855:SF2">
    <property type="entry name" value="DRUG RESISTANCE ABC TRANSPORTER,ATP-BINDING PROTEIN"/>
    <property type="match status" value="1"/>
</dbReference>
<dbReference type="Pfam" id="PF00005">
    <property type="entry name" value="ABC_tran"/>
    <property type="match status" value="2"/>
</dbReference>
<reference evidence="5 6" key="1">
    <citation type="submission" date="2015-07" db="EMBL/GenBank/DDBJ databases">
        <authorList>
            <person name="Ju K.-S."/>
            <person name="Doroghazi J.R."/>
            <person name="Metcalf W.W."/>
        </authorList>
    </citation>
    <scope>NUCLEOTIDE SEQUENCE [LARGE SCALE GENOMIC DNA]</scope>
    <source>
        <strain evidence="5 6">NRRL B-3589</strain>
    </source>
</reference>
<sequence length="570" mass="61859">MQNSYRSRPAPTVESAQIFQITLTDVVRAPAPGRPAVLDGVGVSVALGERIGVIGENGSGKSTLLRMIAGVDAPDAGQVLVQAPGGLGYLPQTPDIPLDGTVQSAVDHALADLRRLEARMRAVEDRLGRGPDDLDAVLQEYGALVEAFEARDGYAADARVEAALHGLGLGDIGRERVLGELSRLGLACLLAASPQVLLLDEPTNHLDRAGLEWLEERLRQHRGSVLVVSHDRVFLERVATALWEVDAERRTVTRHGSGYAGFLREKAAARHRWEQEHQDWLAEVDRQRALARTAADVLASGPRRDAERSSQRHQRNVEKQISARVRNAKERLRRLTESPVPPPPAPMRFTARPAGGTATSGRGPLADLAHVRVGDRLDIESFEVRPGERILVSGPNGAGKSTLLRVLAGAEEPDHGHVTRARRTGWLPQESAGEITDPRATLLAAYAEPLPDAPGAPLPGTSLPGAPEEHREALLGLGLFRPHDLLTPVGALSVGQLRRLSLARLLRRPVDLLLLDEPTNHLSPALVEDLEEALTHYRGALVTVSHDRMLTRRFEGRRVELAAGRLRPQS</sequence>
<evidence type="ECO:0000313" key="5">
    <source>
        <dbReference type="EMBL" id="KOG91984.1"/>
    </source>
</evidence>
<dbReference type="SMART" id="SM00382">
    <property type="entry name" value="AAA"/>
    <property type="match status" value="2"/>
</dbReference>
<feature type="region of interest" description="Disordered" evidence="3">
    <location>
        <begin position="295"/>
        <end position="321"/>
    </location>
</feature>
<dbReference type="InterPro" id="IPR003593">
    <property type="entry name" value="AAA+_ATPase"/>
</dbReference>
<dbReference type="SUPFAM" id="SSF52540">
    <property type="entry name" value="P-loop containing nucleoside triphosphate hydrolases"/>
    <property type="match status" value="2"/>
</dbReference>
<comment type="caution">
    <text evidence="5">The sequence shown here is derived from an EMBL/GenBank/DDBJ whole genome shotgun (WGS) entry which is preliminary data.</text>
</comment>